<feature type="compositionally biased region" description="Basic residues" evidence="8">
    <location>
        <begin position="404"/>
        <end position="428"/>
    </location>
</feature>
<accession>A0ABS4M613</accession>
<feature type="transmembrane region" description="Helical" evidence="9">
    <location>
        <begin position="166"/>
        <end position="196"/>
    </location>
</feature>
<feature type="transmembrane region" description="Helical" evidence="9">
    <location>
        <begin position="125"/>
        <end position="146"/>
    </location>
</feature>
<sequence length="444" mass="45639">MSALVVGLLSSAGTSQHAWGLFAAAGYACAALVAARSSTPWARTPAVIAVIGAAALPLLYLTVIGRAQMEVGVVERAAGLLFSSGSPYNPTPHAVRDFNPYLPGMALFGIPHMVFGDTPFTSARLWFLVGFLAAVAGAVRVLTRGLDIGTGPDGTAHGATGRTGALWLIACPVVALPLTIGGVDPPVIGLICLALAFTHRGHAGRAGLAVGAAAALKWTAWPAIPVIVAVLVVCGGRRAAVKCAAASMGAALLTILPVALVDTGAFYRNVVLYPLGLGPTASSAQSPLLGHLIVSLVPDGKAVTLALIALSALGVAVSLLVRPPHSTIAAADRLALGLTLAIALSPATRVGYAIYPIVLLAWPRFTAGLSTDHPAPHHHASEPAHQQRTLECRLCPATATGAPRPRHRTLAGRHVHRPPHRPSPRHRNTQPQTAEDLRTPPASP</sequence>
<keyword evidence="11" id="KW-1185">Reference proteome</keyword>
<keyword evidence="4 9" id="KW-0812">Transmembrane</keyword>
<dbReference type="RefSeq" id="WP_099053153.1">
    <property type="nucleotide sequence ID" value="NZ_CP016279.1"/>
</dbReference>
<dbReference type="EMBL" id="JAGGLP010000026">
    <property type="protein sequence ID" value="MBP2055116.1"/>
    <property type="molecule type" value="Genomic_DNA"/>
</dbReference>
<dbReference type="InterPro" id="IPR018584">
    <property type="entry name" value="GT87"/>
</dbReference>
<feature type="transmembrane region" description="Helical" evidence="9">
    <location>
        <begin position="208"/>
        <end position="233"/>
    </location>
</feature>
<feature type="region of interest" description="Disordered" evidence="8">
    <location>
        <begin position="398"/>
        <end position="444"/>
    </location>
</feature>
<evidence type="ECO:0008006" key="12">
    <source>
        <dbReference type="Google" id="ProtNLM"/>
    </source>
</evidence>
<dbReference type="Pfam" id="PF09594">
    <property type="entry name" value="GT87"/>
    <property type="match status" value="1"/>
</dbReference>
<evidence type="ECO:0000256" key="6">
    <source>
        <dbReference type="ARBA" id="ARBA00023136"/>
    </source>
</evidence>
<evidence type="ECO:0000256" key="9">
    <source>
        <dbReference type="SAM" id="Phobius"/>
    </source>
</evidence>
<keyword evidence="6 9" id="KW-0472">Membrane</keyword>
<comment type="caution">
    <text evidence="10">The sequence shown here is derived from an EMBL/GenBank/DDBJ whole genome shotgun (WGS) entry which is preliminary data.</text>
</comment>
<feature type="transmembrane region" description="Helical" evidence="9">
    <location>
        <begin position="46"/>
        <end position="63"/>
    </location>
</feature>
<evidence type="ECO:0000256" key="7">
    <source>
        <dbReference type="ARBA" id="ARBA00024033"/>
    </source>
</evidence>
<keyword evidence="3" id="KW-0808">Transferase</keyword>
<evidence type="ECO:0000256" key="4">
    <source>
        <dbReference type="ARBA" id="ARBA00022692"/>
    </source>
</evidence>
<feature type="transmembrane region" description="Helical" evidence="9">
    <location>
        <begin position="334"/>
        <end position="355"/>
    </location>
</feature>
<evidence type="ECO:0000256" key="8">
    <source>
        <dbReference type="SAM" id="MobiDB-lite"/>
    </source>
</evidence>
<evidence type="ECO:0000313" key="10">
    <source>
        <dbReference type="EMBL" id="MBP2055116.1"/>
    </source>
</evidence>
<comment type="subcellular location">
    <subcellularLocation>
        <location evidence="1">Cell membrane</location>
        <topology evidence="1">Multi-pass membrane protein</topology>
    </subcellularLocation>
</comment>
<evidence type="ECO:0000313" key="11">
    <source>
        <dbReference type="Proteomes" id="UP001519309"/>
    </source>
</evidence>
<reference evidence="10 11" key="1">
    <citation type="submission" date="2021-03" db="EMBL/GenBank/DDBJ databases">
        <title>Genomic Encyclopedia of Type Strains, Phase IV (KMG-IV): sequencing the most valuable type-strain genomes for metagenomic binning, comparative biology and taxonomic classification.</title>
        <authorList>
            <person name="Goeker M."/>
        </authorList>
    </citation>
    <scope>NUCLEOTIDE SEQUENCE [LARGE SCALE GENOMIC DNA]</scope>
    <source>
        <strain evidence="10 11">DSM 40499</strain>
    </source>
</reference>
<name>A0ABS4M613_9ACTN</name>
<protein>
    <recommendedName>
        <fullName evidence="12">DUF2029 domain-containing protein</fullName>
    </recommendedName>
</protein>
<comment type="similarity">
    <text evidence="7">Belongs to the glycosyltransferase 87 family.</text>
</comment>
<feature type="transmembrane region" description="Helical" evidence="9">
    <location>
        <begin position="239"/>
        <end position="260"/>
    </location>
</feature>
<organism evidence="10 11">
    <name type="scientific">Streptomyces griseochromogenes</name>
    <dbReference type="NCBI Taxonomy" id="68214"/>
    <lineage>
        <taxon>Bacteria</taxon>
        <taxon>Bacillati</taxon>
        <taxon>Actinomycetota</taxon>
        <taxon>Actinomycetes</taxon>
        <taxon>Kitasatosporales</taxon>
        <taxon>Streptomycetaceae</taxon>
        <taxon>Streptomyces</taxon>
    </lineage>
</organism>
<evidence type="ECO:0000256" key="2">
    <source>
        <dbReference type="ARBA" id="ARBA00022475"/>
    </source>
</evidence>
<keyword evidence="5 9" id="KW-1133">Transmembrane helix</keyword>
<evidence type="ECO:0000256" key="3">
    <source>
        <dbReference type="ARBA" id="ARBA00022679"/>
    </source>
</evidence>
<evidence type="ECO:0000256" key="5">
    <source>
        <dbReference type="ARBA" id="ARBA00022989"/>
    </source>
</evidence>
<proteinExistence type="inferred from homology"/>
<dbReference type="Proteomes" id="UP001519309">
    <property type="component" value="Unassembled WGS sequence"/>
</dbReference>
<evidence type="ECO:0000256" key="1">
    <source>
        <dbReference type="ARBA" id="ARBA00004651"/>
    </source>
</evidence>
<feature type="transmembrane region" description="Helical" evidence="9">
    <location>
        <begin position="302"/>
        <end position="322"/>
    </location>
</feature>
<gene>
    <name evidence="10" type="ORF">J2Z21_008129</name>
</gene>
<keyword evidence="2" id="KW-1003">Cell membrane</keyword>